<dbReference type="EMBL" id="ADGH01000008">
    <property type="protein sequence ID" value="EHG25032.1"/>
    <property type="molecule type" value="Genomic_DNA"/>
</dbReference>
<protein>
    <submittedName>
        <fullName evidence="1">Uncharacterized protein</fullName>
    </submittedName>
</protein>
<dbReference type="Proteomes" id="UP000003175">
    <property type="component" value="Unassembled WGS sequence"/>
</dbReference>
<evidence type="ECO:0000313" key="2">
    <source>
        <dbReference type="Proteomes" id="UP000003175"/>
    </source>
</evidence>
<organism evidence="1 2">
    <name type="scientific">Selenomonas noxia F0398</name>
    <dbReference type="NCBI Taxonomy" id="702437"/>
    <lineage>
        <taxon>Bacteria</taxon>
        <taxon>Bacillati</taxon>
        <taxon>Bacillota</taxon>
        <taxon>Negativicutes</taxon>
        <taxon>Selenomonadales</taxon>
        <taxon>Selenomonadaceae</taxon>
        <taxon>Selenomonas</taxon>
    </lineage>
</organism>
<proteinExistence type="predicted"/>
<keyword evidence="2" id="KW-1185">Reference proteome</keyword>
<evidence type="ECO:0000313" key="1">
    <source>
        <dbReference type="EMBL" id="EHG25032.1"/>
    </source>
</evidence>
<name>A0ABP2MQJ8_9FIRM</name>
<reference evidence="1 2" key="1">
    <citation type="submission" date="2011-08" db="EMBL/GenBank/DDBJ databases">
        <title>The Genome Sequence of Selenomonas noxia F0398.</title>
        <authorList>
            <consortium name="The Broad Institute Genome Sequencing Platform"/>
            <person name="Earl A."/>
            <person name="Ward D."/>
            <person name="Feldgarden M."/>
            <person name="Gevers D."/>
            <person name="Izard J."/>
            <person name="Ganesan A."/>
            <person name="Blanton J.M."/>
            <person name="Baranova O.V."/>
            <person name="Tanner A.C."/>
            <person name="Dewhirst F.E."/>
            <person name="Young S.K."/>
            <person name="Zeng Q."/>
            <person name="Gargeya S."/>
            <person name="Fitzgerald M."/>
            <person name="Haas B."/>
            <person name="Abouelleil A."/>
            <person name="Alvarado L."/>
            <person name="Arachchi H.M."/>
            <person name="Berlin A."/>
            <person name="Brown A."/>
            <person name="Chapman S.B."/>
            <person name="Chen Z."/>
            <person name="Dunbar C."/>
            <person name="Freedman E."/>
            <person name="Gearin G."/>
            <person name="Gellesch M."/>
            <person name="Goldberg J."/>
            <person name="Griggs A."/>
            <person name="Gujja S."/>
            <person name="Heiman D."/>
            <person name="Howarth C."/>
            <person name="Larson L."/>
            <person name="Lui A."/>
            <person name="MacDonald P.J.P."/>
            <person name="Montmayeur A."/>
            <person name="Murphy C."/>
            <person name="Neiman D."/>
            <person name="Pearson M."/>
            <person name="Priest M."/>
            <person name="Roberts A."/>
            <person name="Saif S."/>
            <person name="Shea T."/>
            <person name="Shenoy N."/>
            <person name="Sisk P."/>
            <person name="Stolte C."/>
            <person name="Sykes S."/>
            <person name="Wortman J."/>
            <person name="Nusbaum C."/>
            <person name="Birren B."/>
        </authorList>
    </citation>
    <scope>NUCLEOTIDE SEQUENCE [LARGE SCALE GENOMIC DNA]</scope>
    <source>
        <strain evidence="1 2">F0398</strain>
    </source>
</reference>
<accession>A0ABP2MQJ8</accession>
<gene>
    <name evidence="1" type="ORF">HMPREF9432_01062</name>
</gene>
<comment type="caution">
    <text evidence="1">The sequence shown here is derived from an EMBL/GenBank/DDBJ whole genome shotgun (WGS) entry which is preliminary data.</text>
</comment>
<sequence>MAEYSMGIRTPAKNLHGCRLHICIPHQKITLDCLHCTLNMTQYGQIRNRENICGYIIYFE</sequence>